<sequence length="122" mass="13366">MHLLRHTNHILYHRAHHSSLYSVHSIADHSVVSAASHGLTNSQSLFHEPDSRRRTAYLTAGGMNEEGQLSHGSSPPFHKLAPFLGIICGFRRWLSGPTSLGMALRWPPVTLSEAVAPVPQAC</sequence>
<evidence type="ECO:0000313" key="1">
    <source>
        <dbReference type="EMBL" id="OAQ68139.1"/>
    </source>
</evidence>
<dbReference type="KEGG" id="pchm:VFPPC_15788"/>
<comment type="caution">
    <text evidence="1">The sequence shown here is derived from an EMBL/GenBank/DDBJ whole genome shotgun (WGS) entry which is preliminary data.</text>
</comment>
<dbReference type="RefSeq" id="XP_018144989.1">
    <property type="nucleotide sequence ID" value="XM_018293541.1"/>
</dbReference>
<name>A0A179FSZ5_METCM</name>
<accession>A0A179FSZ5</accession>
<keyword evidence="2" id="KW-1185">Reference proteome</keyword>
<proteinExistence type="predicted"/>
<protein>
    <submittedName>
        <fullName evidence="1">Uncharacterized protein</fullName>
    </submittedName>
</protein>
<dbReference type="AlphaFoldDB" id="A0A179FSZ5"/>
<gene>
    <name evidence="1" type="ORF">VFPPC_15788</name>
</gene>
<organism evidence="1 2">
    <name type="scientific">Pochonia chlamydosporia 170</name>
    <dbReference type="NCBI Taxonomy" id="1380566"/>
    <lineage>
        <taxon>Eukaryota</taxon>
        <taxon>Fungi</taxon>
        <taxon>Dikarya</taxon>
        <taxon>Ascomycota</taxon>
        <taxon>Pezizomycotina</taxon>
        <taxon>Sordariomycetes</taxon>
        <taxon>Hypocreomycetidae</taxon>
        <taxon>Hypocreales</taxon>
        <taxon>Clavicipitaceae</taxon>
        <taxon>Pochonia</taxon>
    </lineage>
</organism>
<dbReference type="EMBL" id="LSBJ02000003">
    <property type="protein sequence ID" value="OAQ68139.1"/>
    <property type="molecule type" value="Genomic_DNA"/>
</dbReference>
<dbReference type="GeneID" id="28857535"/>
<reference evidence="1 2" key="1">
    <citation type="journal article" date="2016" name="PLoS Pathog.">
        <title>Biosynthesis of antibiotic leucinostatins in bio-control fungus Purpureocillium lilacinum and their inhibition on phytophthora revealed by genome mining.</title>
        <authorList>
            <person name="Wang G."/>
            <person name="Liu Z."/>
            <person name="Lin R."/>
            <person name="Li E."/>
            <person name="Mao Z."/>
            <person name="Ling J."/>
            <person name="Yang Y."/>
            <person name="Yin W.B."/>
            <person name="Xie B."/>
        </authorList>
    </citation>
    <scope>NUCLEOTIDE SEQUENCE [LARGE SCALE GENOMIC DNA]</scope>
    <source>
        <strain evidence="1">170</strain>
    </source>
</reference>
<dbReference type="Proteomes" id="UP000078397">
    <property type="component" value="Unassembled WGS sequence"/>
</dbReference>
<evidence type="ECO:0000313" key="2">
    <source>
        <dbReference type="Proteomes" id="UP000078397"/>
    </source>
</evidence>